<keyword evidence="5" id="KW-0498">Mitosis</keyword>
<feature type="compositionally biased region" description="Polar residues" evidence="10">
    <location>
        <begin position="148"/>
        <end position="158"/>
    </location>
</feature>
<dbReference type="InterPro" id="IPR036872">
    <property type="entry name" value="CH_dom_sf"/>
</dbReference>
<dbReference type="Proteomes" id="UP001314263">
    <property type="component" value="Unassembled WGS sequence"/>
</dbReference>
<dbReference type="GO" id="GO:0051301">
    <property type="term" value="P:cell division"/>
    <property type="evidence" value="ECO:0007669"/>
    <property type="project" value="UniProtKB-KW"/>
</dbReference>
<evidence type="ECO:0000256" key="8">
    <source>
        <dbReference type="ARBA" id="ARBA00060413"/>
    </source>
</evidence>
<dbReference type="PANTHER" id="PTHR10623">
    <property type="entry name" value="MICROTUBULE-ASSOCIATED PROTEIN RP/EB FAMILY MEMBER"/>
    <property type="match status" value="1"/>
</dbReference>
<dbReference type="Gene3D" id="1.20.5.1430">
    <property type="match status" value="1"/>
</dbReference>
<gene>
    <name evidence="13" type="ORF">CVIRNUC_008781</name>
</gene>
<keyword evidence="6" id="KW-0206">Cytoskeleton</keyword>
<feature type="domain" description="EB1 C-terminal" evidence="12">
    <location>
        <begin position="193"/>
        <end position="263"/>
    </location>
</feature>
<dbReference type="InterPro" id="IPR027328">
    <property type="entry name" value="MAPRE"/>
</dbReference>
<keyword evidence="3" id="KW-0132">Cell division</keyword>
<evidence type="ECO:0000256" key="10">
    <source>
        <dbReference type="SAM" id="MobiDB-lite"/>
    </source>
</evidence>
<proteinExistence type="inferred from homology"/>
<evidence type="ECO:0000259" key="11">
    <source>
        <dbReference type="PROSITE" id="PS50021"/>
    </source>
</evidence>
<dbReference type="GO" id="GO:0009652">
    <property type="term" value="P:thigmotropism"/>
    <property type="evidence" value="ECO:0007669"/>
    <property type="project" value="UniProtKB-ARBA"/>
</dbReference>
<evidence type="ECO:0000256" key="3">
    <source>
        <dbReference type="ARBA" id="ARBA00022618"/>
    </source>
</evidence>
<accession>A0AAV1IFU0</accession>
<comment type="similarity">
    <text evidence="1">Belongs to the MAPRE family.</text>
</comment>
<protein>
    <submittedName>
        <fullName evidence="13">Uncharacterized protein</fullName>
    </submittedName>
</protein>
<evidence type="ECO:0000256" key="5">
    <source>
        <dbReference type="ARBA" id="ARBA00022776"/>
    </source>
</evidence>
<feature type="region of interest" description="Disordered" evidence="10">
    <location>
        <begin position="125"/>
        <end position="170"/>
    </location>
</feature>
<dbReference type="SUPFAM" id="SSF140612">
    <property type="entry name" value="EB1 dimerisation domain-like"/>
    <property type="match status" value="1"/>
</dbReference>
<dbReference type="GO" id="GO:0009524">
    <property type="term" value="C:phragmoplast"/>
    <property type="evidence" value="ECO:0007669"/>
    <property type="project" value="UniProtKB-SubCell"/>
</dbReference>
<dbReference type="Pfam" id="PF00307">
    <property type="entry name" value="CH"/>
    <property type="match status" value="1"/>
</dbReference>
<organism evidence="13 14">
    <name type="scientific">Coccomyxa viridis</name>
    <dbReference type="NCBI Taxonomy" id="1274662"/>
    <lineage>
        <taxon>Eukaryota</taxon>
        <taxon>Viridiplantae</taxon>
        <taxon>Chlorophyta</taxon>
        <taxon>core chlorophytes</taxon>
        <taxon>Trebouxiophyceae</taxon>
        <taxon>Trebouxiophyceae incertae sedis</taxon>
        <taxon>Coccomyxaceae</taxon>
        <taxon>Coccomyxa</taxon>
    </lineage>
</organism>
<keyword evidence="7" id="KW-0131">Cell cycle</keyword>
<evidence type="ECO:0000259" key="12">
    <source>
        <dbReference type="PROSITE" id="PS51230"/>
    </source>
</evidence>
<dbReference type="EMBL" id="CAUYUE010000012">
    <property type="protein sequence ID" value="CAK0785571.1"/>
    <property type="molecule type" value="Genomic_DNA"/>
</dbReference>
<dbReference type="FunFam" id="1.10.418.10:FF:000028">
    <property type="entry name" value="RP/EB family microtubule-associated protein"/>
    <property type="match status" value="1"/>
</dbReference>
<evidence type="ECO:0000256" key="1">
    <source>
        <dbReference type="ARBA" id="ARBA00010729"/>
    </source>
</evidence>
<keyword evidence="2" id="KW-0963">Cytoplasm</keyword>
<evidence type="ECO:0000256" key="7">
    <source>
        <dbReference type="ARBA" id="ARBA00023306"/>
    </source>
</evidence>
<dbReference type="GO" id="GO:0008017">
    <property type="term" value="F:microtubule binding"/>
    <property type="evidence" value="ECO:0007669"/>
    <property type="project" value="InterPro"/>
</dbReference>
<sequence>MAQEAYFVSKKDLLQWINSTLSLNLTKVEQTSSGAVACQLLDALQPGVVNINKVDFNAATEYDAVNNYKVLQAAFTKMGIDKPVDVNKLVKGRPLDNMEFMQWLKFYFEGRLGCQYLDYDPVSRRHQSKSGDVKGARTGAGLGAAGPRSSSTASQSGTPAKHMASARAGMVPKENVNANTGNAPRSTGALRPRPHAGDAAMAELTEQVTDLKLKVSTAEQEREFYFNKLRDIEILCQLDEIKIQPIVPYIERVLYAEDDEGAAQAMEDCRQKFSEAAPEPAAQPDLADPMTSLVGQMSPLRV</sequence>
<comment type="subcellular location">
    <subcellularLocation>
        <location evidence="8">Cytoplasm</location>
        <location evidence="8">Cytoskeleton</location>
        <location evidence="8">Phragmoplast</location>
    </subcellularLocation>
</comment>
<dbReference type="InterPro" id="IPR036133">
    <property type="entry name" value="EB1_C_sf"/>
</dbReference>
<feature type="domain" description="Calponin-homology (CH)" evidence="11">
    <location>
        <begin position="7"/>
        <end position="109"/>
    </location>
</feature>
<reference evidence="13 14" key="1">
    <citation type="submission" date="2023-10" db="EMBL/GenBank/DDBJ databases">
        <authorList>
            <person name="Maclean D."/>
            <person name="Macfadyen A."/>
        </authorList>
    </citation>
    <scope>NUCLEOTIDE SEQUENCE [LARGE SCALE GENOMIC DNA]</scope>
</reference>
<dbReference type="InterPro" id="IPR001715">
    <property type="entry name" value="CH_dom"/>
</dbReference>
<evidence type="ECO:0000313" key="14">
    <source>
        <dbReference type="Proteomes" id="UP001314263"/>
    </source>
</evidence>
<dbReference type="Gene3D" id="1.10.418.10">
    <property type="entry name" value="Calponin-like domain"/>
    <property type="match status" value="1"/>
</dbReference>
<keyword evidence="4 9" id="KW-0493">Microtubule</keyword>
<dbReference type="InterPro" id="IPR004953">
    <property type="entry name" value="EB1_C"/>
</dbReference>
<evidence type="ECO:0000256" key="9">
    <source>
        <dbReference type="PROSITE-ProRule" id="PRU00576"/>
    </source>
</evidence>
<evidence type="ECO:0000256" key="6">
    <source>
        <dbReference type="ARBA" id="ARBA00023212"/>
    </source>
</evidence>
<keyword evidence="14" id="KW-1185">Reference proteome</keyword>
<dbReference type="GO" id="GO:0005874">
    <property type="term" value="C:microtubule"/>
    <property type="evidence" value="ECO:0007669"/>
    <property type="project" value="UniProtKB-KW"/>
</dbReference>
<name>A0AAV1IFU0_9CHLO</name>
<comment type="caution">
    <text evidence="13">The sequence shown here is derived from an EMBL/GenBank/DDBJ whole genome shotgun (WGS) entry which is preliminary data.</text>
</comment>
<dbReference type="PROSITE" id="PS51230">
    <property type="entry name" value="EB1_C"/>
    <property type="match status" value="1"/>
</dbReference>
<dbReference type="SUPFAM" id="SSF47576">
    <property type="entry name" value="Calponin-homology domain, CH-domain"/>
    <property type="match status" value="1"/>
</dbReference>
<evidence type="ECO:0000313" key="13">
    <source>
        <dbReference type="EMBL" id="CAK0785571.1"/>
    </source>
</evidence>
<evidence type="ECO:0000256" key="2">
    <source>
        <dbReference type="ARBA" id="ARBA00022490"/>
    </source>
</evidence>
<evidence type="ECO:0000256" key="4">
    <source>
        <dbReference type="ARBA" id="ARBA00022701"/>
    </source>
</evidence>
<dbReference type="Pfam" id="PF03271">
    <property type="entry name" value="EB1"/>
    <property type="match status" value="1"/>
</dbReference>
<dbReference type="PROSITE" id="PS50021">
    <property type="entry name" value="CH"/>
    <property type="match status" value="1"/>
</dbReference>
<feature type="region of interest" description="Disordered" evidence="10">
    <location>
        <begin position="271"/>
        <end position="302"/>
    </location>
</feature>
<dbReference type="AlphaFoldDB" id="A0AAV1IFU0"/>